<gene>
    <name evidence="10" type="ORF">CDAUBV1_LOCUS12811</name>
</gene>
<keyword evidence="6" id="KW-0511">Multifunctional enzyme</keyword>
<comment type="similarity">
    <text evidence="3">In the N-terminal section; belongs to the AlaDH/PNT family.</text>
</comment>
<dbReference type="Pfam" id="PF16653">
    <property type="entry name" value="Sacchrp_dh_C"/>
    <property type="match status" value="1"/>
</dbReference>
<evidence type="ECO:0000259" key="8">
    <source>
        <dbReference type="SMART" id="SM01002"/>
    </source>
</evidence>
<dbReference type="Gene3D" id="3.30.360.10">
    <property type="entry name" value="Dihydrodipicolinate Reductase, domain 2"/>
    <property type="match status" value="1"/>
</dbReference>
<dbReference type="SMART" id="SM01002">
    <property type="entry name" value="AlaDh_PNT_C"/>
    <property type="match status" value="1"/>
</dbReference>
<accession>A0AAV2TMW0</accession>
<dbReference type="SMART" id="SM01003">
    <property type="entry name" value="AlaDh_PNT_N"/>
    <property type="match status" value="1"/>
</dbReference>
<evidence type="ECO:0000313" key="11">
    <source>
        <dbReference type="Proteomes" id="UP001497525"/>
    </source>
</evidence>
<feature type="domain" description="Alanine dehydrogenase/pyridine nucleotide transhydrogenase NAD(H)-binding" evidence="8">
    <location>
        <begin position="196"/>
        <end position="400"/>
    </location>
</feature>
<dbReference type="FunFam" id="3.40.50.720:FF:000087">
    <property type="entry name" value="alpha-aminoadipic semialdehyde synthase, mitochondrial"/>
    <property type="match status" value="1"/>
</dbReference>
<dbReference type="Gene3D" id="3.40.50.720">
    <property type="entry name" value="NAD(P)-binding Rossmann-like Domain"/>
    <property type="match status" value="3"/>
</dbReference>
<dbReference type="PANTHER" id="PTHR11133">
    <property type="entry name" value="SACCHAROPINE DEHYDROGENASE"/>
    <property type="match status" value="1"/>
</dbReference>
<dbReference type="Pfam" id="PF03435">
    <property type="entry name" value="Sacchrp_dh_NADP"/>
    <property type="match status" value="1"/>
</dbReference>
<dbReference type="Gene3D" id="1.10.1870.10">
    <property type="entry name" value="Domain 3, Saccharopine reductase"/>
    <property type="match status" value="1"/>
</dbReference>
<evidence type="ECO:0000256" key="1">
    <source>
        <dbReference type="ARBA" id="ARBA00004682"/>
    </source>
</evidence>
<dbReference type="SUPFAM" id="SSF52283">
    <property type="entry name" value="Formate/glycerate dehydrogenase catalytic domain-like"/>
    <property type="match status" value="1"/>
</dbReference>
<reference evidence="10" key="1">
    <citation type="submission" date="2024-06" db="EMBL/GenBank/DDBJ databases">
        <authorList>
            <person name="Liu X."/>
            <person name="Lenzi L."/>
            <person name="Haldenby T S."/>
            <person name="Uol C."/>
        </authorList>
    </citation>
    <scope>NUCLEOTIDE SEQUENCE</scope>
</reference>
<evidence type="ECO:0000256" key="4">
    <source>
        <dbReference type="ARBA" id="ARBA00022857"/>
    </source>
</evidence>
<dbReference type="InterPro" id="IPR005097">
    <property type="entry name" value="Sacchrp_dh_NADP-bd"/>
</dbReference>
<organism evidence="10 11">
    <name type="scientific">Calicophoron daubneyi</name>
    <name type="common">Rumen fluke</name>
    <name type="synonym">Paramphistomum daubneyi</name>
    <dbReference type="NCBI Taxonomy" id="300641"/>
    <lineage>
        <taxon>Eukaryota</taxon>
        <taxon>Metazoa</taxon>
        <taxon>Spiralia</taxon>
        <taxon>Lophotrochozoa</taxon>
        <taxon>Platyhelminthes</taxon>
        <taxon>Trematoda</taxon>
        <taxon>Digenea</taxon>
        <taxon>Plagiorchiida</taxon>
        <taxon>Pronocephalata</taxon>
        <taxon>Paramphistomoidea</taxon>
        <taxon>Paramphistomidae</taxon>
        <taxon>Calicophoron</taxon>
    </lineage>
</organism>
<protein>
    <recommendedName>
        <fullName evidence="12">Saccharopine dehydrogenase (NAD(+), L-glutamate-forming)</fullName>
    </recommendedName>
</protein>
<dbReference type="InterPro" id="IPR007886">
    <property type="entry name" value="AlaDH/PNT_N"/>
</dbReference>
<evidence type="ECO:0000256" key="7">
    <source>
        <dbReference type="ARBA" id="ARBA00025744"/>
    </source>
</evidence>
<sequence length="935" mass="104996">MPSGDWTRYRIMHGSNDFKPIVGIKRETVNLWEQRTPLTPRHVRELVHSGVRVLVQPSNRRCYSSQEFEEVGAVMQEDLSPATVIFGVKRPVDLRPEDLLPDKTYCFFSHTTKAQPSNMTLLDTLLERRIRLLDYEHMVDDDKKRLVAFGRFAGIAGTIDILHGLGMRLLALGHTTPFLNIGLAHNYRRAFDAQQAFRSVGYDIALGWMPDSLGPMIFVIHGDGNVSEGAQLMLEYLPIKWITVEQLQETAENGDKRTIYACVVSVGHYMEHVDGKPFVLEEYFAEPQKYESRFIEKVAPYMSVLINATYWDKRVARILTRSNVKSLMRIKPNVKGSYLDEACPTLPQRLIAICDISADPGGSVEFTDEVTTIEEPFVVYDPQTDKTSKKMAGPGILMCSIDNMPAQLPMEASEYFGDALSPYISDIIKSNAKTPFSAYNAHSEVKNAFVTSNGALTPRFEYITELRKKQTAALSSSDIQPSKQILVLGAGFVVPSLLRYLTRNNYKNITVVSNIQHELDVIAAKFPEIKHRKLNVLEDHKELGALMEEHDLVISMIPWKFHPVVAELCIKHKRNLLTASYCTPVLKEMEPKFQEAGITAFMEIGLDPGIDHLLTKECVDEVHKQGGKIVSYRSFTGGLPAPEDSDNPLRYKFSWSPEAAMSTVKNGAKYLENGKIVEIPADGSLMTKAVPMNICPGFNFEGYPNRDSTKYISQYGLNGCQTIIRGTLRYRGFSDAVRLLLSLGLLDAEPHSLFKPGSDKLVWRELICQKLDLPKSLKGEDLRAALLKKFSGDEMKYECLRDLGLLSEDEVKQTGTPLSSISEILSRKLSYGSSERDLIVMSHELVIDWPERRQRETRKVNLVVYGDADGGKAGMAMSRTVGIPAAIAARMLLEGRVVEKGIVLPLQPYIYKPIIEELKDEGIEARETSIFTQIP</sequence>
<comment type="similarity">
    <text evidence="7">In the C-terminal section; belongs to the saccharopine dehydrogenase family.</text>
</comment>
<dbReference type="SUPFAM" id="SSF55347">
    <property type="entry name" value="Glyceraldehyde-3-phosphate dehydrogenase-like, C-terminal domain"/>
    <property type="match status" value="1"/>
</dbReference>
<dbReference type="InterPro" id="IPR007698">
    <property type="entry name" value="AlaDH/PNT_NAD(H)-bd"/>
</dbReference>
<dbReference type="Pfam" id="PF01262">
    <property type="entry name" value="AlaDh_PNT_C"/>
    <property type="match status" value="1"/>
</dbReference>
<evidence type="ECO:0000256" key="3">
    <source>
        <dbReference type="ARBA" id="ARBA00005624"/>
    </source>
</evidence>
<keyword evidence="4" id="KW-0521">NADP</keyword>
<evidence type="ECO:0008006" key="12">
    <source>
        <dbReference type="Google" id="ProtNLM"/>
    </source>
</evidence>
<dbReference type="InterPro" id="IPR051168">
    <property type="entry name" value="AASS"/>
</dbReference>
<dbReference type="Pfam" id="PF05222">
    <property type="entry name" value="AlaDh_PNT_N"/>
    <property type="match status" value="1"/>
</dbReference>
<dbReference type="GO" id="GO:0005737">
    <property type="term" value="C:cytoplasm"/>
    <property type="evidence" value="ECO:0007669"/>
    <property type="project" value="TreeGrafter"/>
</dbReference>
<proteinExistence type="inferred from homology"/>
<dbReference type="EMBL" id="CAXLJL010000489">
    <property type="protein sequence ID" value="CAL5138201.1"/>
    <property type="molecule type" value="Genomic_DNA"/>
</dbReference>
<name>A0AAV2TMW0_CALDB</name>
<evidence type="ECO:0000256" key="6">
    <source>
        <dbReference type="ARBA" id="ARBA00023268"/>
    </source>
</evidence>
<keyword evidence="5" id="KW-0560">Oxidoreductase</keyword>
<comment type="pathway">
    <text evidence="1">Amino-acid degradation; L-lysine degradation via saccharopine pathway; glutaryl-CoA from L-lysine: step 1/6.</text>
</comment>
<dbReference type="Proteomes" id="UP001497525">
    <property type="component" value="Unassembled WGS sequence"/>
</dbReference>
<comment type="caution">
    <text evidence="10">The sequence shown here is derived from an EMBL/GenBank/DDBJ whole genome shotgun (WGS) entry which is preliminary data.</text>
</comment>
<dbReference type="GO" id="GO:0019878">
    <property type="term" value="P:lysine biosynthetic process via aminoadipic acid"/>
    <property type="evidence" value="ECO:0007669"/>
    <property type="project" value="TreeGrafter"/>
</dbReference>
<dbReference type="AlphaFoldDB" id="A0AAV2TMW0"/>
<comment type="pathway">
    <text evidence="2">Amino-acid degradation; L-lysine degradation via saccharopine pathway; glutaryl-CoA from L-lysine: step 2/6.</text>
</comment>
<feature type="domain" description="Alanine dehydrogenase/pyridine nucleotide transhydrogenase N-terminal" evidence="9">
    <location>
        <begin position="23"/>
        <end position="156"/>
    </location>
</feature>
<dbReference type="GO" id="GO:0004753">
    <property type="term" value="F:saccharopine dehydrogenase activity"/>
    <property type="evidence" value="ECO:0007669"/>
    <property type="project" value="TreeGrafter"/>
</dbReference>
<evidence type="ECO:0000256" key="5">
    <source>
        <dbReference type="ARBA" id="ARBA00023002"/>
    </source>
</evidence>
<evidence type="ECO:0000259" key="9">
    <source>
        <dbReference type="SMART" id="SM01003"/>
    </source>
</evidence>
<dbReference type="CDD" id="cd12189">
    <property type="entry name" value="LKR_SDH_like"/>
    <property type="match status" value="1"/>
</dbReference>
<evidence type="ECO:0000256" key="2">
    <source>
        <dbReference type="ARBA" id="ARBA00004720"/>
    </source>
</evidence>
<dbReference type="FunFam" id="3.30.360.10:FF:000008">
    <property type="entry name" value="Alpha-aminoadipic semialdehyde synthase, mitochondrial"/>
    <property type="match status" value="1"/>
</dbReference>
<dbReference type="InterPro" id="IPR032095">
    <property type="entry name" value="Sacchrp_dh-like_C"/>
</dbReference>
<dbReference type="InterPro" id="IPR036291">
    <property type="entry name" value="NAD(P)-bd_dom_sf"/>
</dbReference>
<evidence type="ECO:0000313" key="10">
    <source>
        <dbReference type="EMBL" id="CAL5138201.1"/>
    </source>
</evidence>
<dbReference type="PANTHER" id="PTHR11133:SF22">
    <property type="entry name" value="ALPHA-AMINOADIPIC SEMIALDEHYDE SYNTHASE, MITOCHONDRIAL"/>
    <property type="match status" value="1"/>
</dbReference>
<dbReference type="SUPFAM" id="SSF51735">
    <property type="entry name" value="NAD(P)-binding Rossmann-fold domains"/>
    <property type="match status" value="1"/>
</dbReference>